<comment type="caution">
    <text evidence="1">The sequence shown here is derived from an EMBL/GenBank/DDBJ whole genome shotgun (WGS) entry which is preliminary data.</text>
</comment>
<dbReference type="EMBL" id="QTSX02005684">
    <property type="protein sequence ID" value="KAJ9059474.1"/>
    <property type="molecule type" value="Genomic_DNA"/>
</dbReference>
<accession>A0ACC2SB24</accession>
<evidence type="ECO:0000313" key="2">
    <source>
        <dbReference type="Proteomes" id="UP001165960"/>
    </source>
</evidence>
<reference evidence="1" key="1">
    <citation type="submission" date="2022-04" db="EMBL/GenBank/DDBJ databases">
        <title>Genome of the entomopathogenic fungus Entomophthora muscae.</title>
        <authorList>
            <person name="Elya C."/>
            <person name="Lovett B.R."/>
            <person name="Lee E."/>
            <person name="Macias A.M."/>
            <person name="Hajek A.E."/>
            <person name="De Bivort B.L."/>
            <person name="Kasson M.T."/>
            <person name="De Fine Licht H.H."/>
            <person name="Stajich J.E."/>
        </authorList>
    </citation>
    <scope>NUCLEOTIDE SEQUENCE</scope>
    <source>
        <strain evidence="1">Berkeley</strain>
    </source>
</reference>
<organism evidence="1 2">
    <name type="scientific">Entomophthora muscae</name>
    <dbReference type="NCBI Taxonomy" id="34485"/>
    <lineage>
        <taxon>Eukaryota</taxon>
        <taxon>Fungi</taxon>
        <taxon>Fungi incertae sedis</taxon>
        <taxon>Zoopagomycota</taxon>
        <taxon>Entomophthoromycotina</taxon>
        <taxon>Entomophthoromycetes</taxon>
        <taxon>Entomophthorales</taxon>
        <taxon>Entomophthoraceae</taxon>
        <taxon>Entomophthora</taxon>
    </lineage>
</organism>
<gene>
    <name evidence="1" type="ORF">DSO57_1002051</name>
</gene>
<name>A0ACC2SB24_9FUNG</name>
<sequence length="63" mass="6760">MGIDNSTSGSPMVACGPESPLMAQFDNSPMEVKPLIPCDPDKFDTKPKGGNYFVGDTKPPYHT</sequence>
<protein>
    <submittedName>
        <fullName evidence="1">Uncharacterized protein</fullName>
    </submittedName>
</protein>
<proteinExistence type="predicted"/>
<keyword evidence="2" id="KW-1185">Reference proteome</keyword>
<evidence type="ECO:0000313" key="1">
    <source>
        <dbReference type="EMBL" id="KAJ9059474.1"/>
    </source>
</evidence>
<dbReference type="Proteomes" id="UP001165960">
    <property type="component" value="Unassembled WGS sequence"/>
</dbReference>